<keyword evidence="1" id="KW-0812">Transmembrane</keyword>
<accession>A0A4U0EVM0</accession>
<dbReference type="RefSeq" id="WP_136843175.1">
    <property type="nucleotide sequence ID" value="NZ_SUPL01000004.1"/>
</dbReference>
<keyword evidence="3" id="KW-1185">Reference proteome</keyword>
<feature type="transmembrane region" description="Helical" evidence="1">
    <location>
        <begin position="87"/>
        <end position="105"/>
    </location>
</feature>
<keyword evidence="1" id="KW-1133">Transmembrane helix</keyword>
<sequence length="226" mass="25591">MKRIAKTSGIAYLMIFIAGFYANFYAVESLIDLENANATIANLTQNSSQFMYGIIGFVVMLVFDLLLVWSLHILLKKVNKNISLTASTLRFINVLFFCAALLNLFEVYQIMHDQNLNIQAIETQQNIMSLLKNFNQIWIIGLMIFGVHLAFLGYLIFKSNNIPKSIGLLLFIAALGYVIDGIANFMMPNYADYKDIFAIIVIMPAVIGEFSFTIWLLIKGFKKQLA</sequence>
<dbReference type="EMBL" id="SUPL01000004">
    <property type="protein sequence ID" value="TJY35961.1"/>
    <property type="molecule type" value="Genomic_DNA"/>
</dbReference>
<comment type="caution">
    <text evidence="2">The sequence shown here is derived from an EMBL/GenBank/DDBJ whole genome shotgun (WGS) entry which is preliminary data.</text>
</comment>
<feature type="transmembrane region" description="Helical" evidence="1">
    <location>
        <begin position="51"/>
        <end position="75"/>
    </location>
</feature>
<feature type="transmembrane region" description="Helical" evidence="1">
    <location>
        <begin position="169"/>
        <end position="190"/>
    </location>
</feature>
<dbReference type="OrthoDB" id="7060422at2"/>
<organism evidence="2 3">
    <name type="scientific">Pontimicrobium aquaticum</name>
    <dbReference type="NCBI Taxonomy" id="2565367"/>
    <lineage>
        <taxon>Bacteria</taxon>
        <taxon>Pseudomonadati</taxon>
        <taxon>Bacteroidota</taxon>
        <taxon>Flavobacteriia</taxon>
        <taxon>Flavobacteriales</taxon>
        <taxon>Flavobacteriaceae</taxon>
        <taxon>Pontimicrobium</taxon>
    </lineage>
</organism>
<feature type="transmembrane region" description="Helical" evidence="1">
    <location>
        <begin position="137"/>
        <end position="157"/>
    </location>
</feature>
<evidence type="ECO:0000313" key="2">
    <source>
        <dbReference type="EMBL" id="TJY35961.1"/>
    </source>
</evidence>
<protein>
    <submittedName>
        <fullName evidence="2">DUF4386 domain-containing protein</fullName>
    </submittedName>
</protein>
<dbReference type="Pfam" id="PF14329">
    <property type="entry name" value="DUF4386"/>
    <property type="match status" value="1"/>
</dbReference>
<reference evidence="2 3" key="1">
    <citation type="submission" date="2019-04" db="EMBL/GenBank/DDBJ databases">
        <title>Lacinutrix sp. nov., isolated from marine water.</title>
        <authorList>
            <person name="Kim W."/>
        </authorList>
    </citation>
    <scope>NUCLEOTIDE SEQUENCE [LARGE SCALE GENOMIC DNA]</scope>
    <source>
        <strain evidence="2 3">CAU 1491</strain>
    </source>
</reference>
<dbReference type="Proteomes" id="UP000307657">
    <property type="component" value="Unassembled WGS sequence"/>
</dbReference>
<dbReference type="AlphaFoldDB" id="A0A4U0EVM0"/>
<feature type="transmembrane region" description="Helical" evidence="1">
    <location>
        <begin position="196"/>
        <end position="218"/>
    </location>
</feature>
<keyword evidence="1" id="KW-0472">Membrane</keyword>
<feature type="transmembrane region" description="Helical" evidence="1">
    <location>
        <begin position="12"/>
        <end position="31"/>
    </location>
</feature>
<evidence type="ECO:0000313" key="3">
    <source>
        <dbReference type="Proteomes" id="UP000307657"/>
    </source>
</evidence>
<evidence type="ECO:0000256" key="1">
    <source>
        <dbReference type="SAM" id="Phobius"/>
    </source>
</evidence>
<proteinExistence type="predicted"/>
<dbReference type="InterPro" id="IPR025495">
    <property type="entry name" value="DUF4386"/>
</dbReference>
<name>A0A4U0EVM0_9FLAO</name>
<gene>
    <name evidence="2" type="ORF">E5167_08850</name>
</gene>